<protein>
    <recommendedName>
        <fullName evidence="1">F-box domain-containing protein</fullName>
    </recommendedName>
</protein>
<dbReference type="InterPro" id="IPR001810">
    <property type="entry name" value="F-box_dom"/>
</dbReference>
<proteinExistence type="predicted"/>
<reference evidence="2" key="1">
    <citation type="submission" date="2023-03" db="EMBL/GenBank/DDBJ databases">
        <title>Massive genome expansion in bonnet fungi (Mycena s.s.) driven by repeated elements and novel gene families across ecological guilds.</title>
        <authorList>
            <consortium name="Lawrence Berkeley National Laboratory"/>
            <person name="Harder C.B."/>
            <person name="Miyauchi S."/>
            <person name="Viragh M."/>
            <person name="Kuo A."/>
            <person name="Thoen E."/>
            <person name="Andreopoulos B."/>
            <person name="Lu D."/>
            <person name="Skrede I."/>
            <person name="Drula E."/>
            <person name="Henrissat B."/>
            <person name="Morin E."/>
            <person name="Kohler A."/>
            <person name="Barry K."/>
            <person name="LaButti K."/>
            <person name="Morin E."/>
            <person name="Salamov A."/>
            <person name="Lipzen A."/>
            <person name="Mereny Z."/>
            <person name="Hegedus B."/>
            <person name="Baldrian P."/>
            <person name="Stursova M."/>
            <person name="Weitz H."/>
            <person name="Taylor A."/>
            <person name="Grigoriev I.V."/>
            <person name="Nagy L.G."/>
            <person name="Martin F."/>
            <person name="Kauserud H."/>
        </authorList>
    </citation>
    <scope>NUCLEOTIDE SEQUENCE</scope>
    <source>
        <strain evidence="2">CBHHK182m</strain>
    </source>
</reference>
<feature type="domain" description="F-box" evidence="1">
    <location>
        <begin position="8"/>
        <end position="68"/>
    </location>
</feature>
<dbReference type="Gene3D" id="3.80.10.10">
    <property type="entry name" value="Ribonuclease Inhibitor"/>
    <property type="match status" value="1"/>
</dbReference>
<dbReference type="EMBL" id="JARKIB010000125">
    <property type="protein sequence ID" value="KAJ7735814.1"/>
    <property type="molecule type" value="Genomic_DNA"/>
</dbReference>
<dbReference type="AlphaFoldDB" id="A0AAD7MWJ8"/>
<dbReference type="Proteomes" id="UP001215598">
    <property type="component" value="Unassembled WGS sequence"/>
</dbReference>
<dbReference type="Pfam" id="PF12937">
    <property type="entry name" value="F-box-like"/>
    <property type="match status" value="1"/>
</dbReference>
<evidence type="ECO:0000313" key="3">
    <source>
        <dbReference type="Proteomes" id="UP001215598"/>
    </source>
</evidence>
<keyword evidence="3" id="KW-1185">Reference proteome</keyword>
<name>A0AAD7MWJ8_9AGAR</name>
<comment type="caution">
    <text evidence="2">The sequence shown here is derived from an EMBL/GenBank/DDBJ whole genome shotgun (WGS) entry which is preliminary data.</text>
</comment>
<dbReference type="InterPro" id="IPR032675">
    <property type="entry name" value="LRR_dom_sf"/>
</dbReference>
<organism evidence="2 3">
    <name type="scientific">Mycena metata</name>
    <dbReference type="NCBI Taxonomy" id="1033252"/>
    <lineage>
        <taxon>Eukaryota</taxon>
        <taxon>Fungi</taxon>
        <taxon>Dikarya</taxon>
        <taxon>Basidiomycota</taxon>
        <taxon>Agaricomycotina</taxon>
        <taxon>Agaricomycetes</taxon>
        <taxon>Agaricomycetidae</taxon>
        <taxon>Agaricales</taxon>
        <taxon>Marasmiineae</taxon>
        <taxon>Mycenaceae</taxon>
        <taxon>Mycena</taxon>
    </lineage>
</organism>
<accession>A0AAD7MWJ8</accession>
<evidence type="ECO:0000259" key="1">
    <source>
        <dbReference type="Pfam" id="PF12937"/>
    </source>
</evidence>
<gene>
    <name evidence="2" type="ORF">B0H16DRAFT_1575429</name>
</gene>
<sequence length="358" mass="40726">MSPFHHHTLPPELWLEIFAHLDERSYTGIYTPFQPPAGDGDVRSVYAAVVLVCRNWHAWAISFLYRNVKFVDTVWVREHPEYGQWVRRVVIPNSPATETIGHVSATEMLCICPNVTVLVRRRGQRVKLDAACPLPSLKRLEWLNYGRVEADDINALQVVCAAPNLQYLVLSSSLSWHTPKQMTLHSLRTLHLGIVSFDLLRWVSQWSLPALNTLIMDVPLNRSLMWPTHGPSLETLELGKRHGFLHARYLTYYLQGCPALRQLNYYLFTTNLPTADAGTYASVTSVRIHMAPDSELSQEESRWGHLEDHILTLAGGLFPNLLQLTFYESSEQMLSDERFAVMLKPLTDRGCALQIVAA</sequence>
<evidence type="ECO:0000313" key="2">
    <source>
        <dbReference type="EMBL" id="KAJ7735814.1"/>
    </source>
</evidence>
<dbReference type="Gene3D" id="1.20.1280.50">
    <property type="match status" value="1"/>
</dbReference>
<dbReference type="SUPFAM" id="SSF52058">
    <property type="entry name" value="L domain-like"/>
    <property type="match status" value="1"/>
</dbReference>